<dbReference type="PANTHER" id="PTHR30012">
    <property type="entry name" value="GENERAL SECRETION PATHWAY PROTEIN"/>
    <property type="match status" value="1"/>
</dbReference>
<accession>B9M0Y9</accession>
<sequence length="402" mass="44413">MSLFKCKIGAADGKILEKELEAANVSVLKQSLEEQGFFVFELKKKPMQFLQDVGISRRKVDNKALLTFNQELLVLIKAGLPIIQALDTILERVEKGRLPEILNDVREDVKGGAALSTAFQKHPKVFPHLYIASVQAGERTGDLPQTISRYIAFLKKSEGFKKKVISALIYPGIILTVAFLAVTMLLVYVVPTFSQVYADSKSSLPLPTQMLIGFTSVLKRYFLVAVGLIIISAFLLRKWSETEAGRFRVDSLKIRIPFVGPLLIKYAMTTFMRTLATVMGSGIPIVESLRMSVGTLNNMLLERKLLAAVVRVEEGVQLSSALEGTRMMPPLALRMLGVGETTGSLEEMLGDISEYFEEEIERHLNVLTTSIEPAIMVIMGIIIGGIIITMYLPIFKIAGTVG</sequence>
<feature type="transmembrane region" description="Helical" evidence="10">
    <location>
        <begin position="210"/>
        <end position="236"/>
    </location>
</feature>
<dbReference type="AlphaFoldDB" id="B9M0Y9"/>
<evidence type="ECO:0000256" key="4">
    <source>
        <dbReference type="ARBA" id="ARBA00022475"/>
    </source>
</evidence>
<dbReference type="GO" id="GO:0015628">
    <property type="term" value="P:protein secretion by the type II secretion system"/>
    <property type="evidence" value="ECO:0007669"/>
    <property type="project" value="TreeGrafter"/>
</dbReference>
<dbReference type="PROSITE" id="PS00874">
    <property type="entry name" value="T2SP_F"/>
    <property type="match status" value="1"/>
</dbReference>
<evidence type="ECO:0000256" key="9">
    <source>
        <dbReference type="RuleBase" id="RU003923"/>
    </source>
</evidence>
<keyword evidence="5" id="KW-0997">Cell inner membrane</keyword>
<dbReference type="InterPro" id="IPR003004">
    <property type="entry name" value="GspF/PilC"/>
</dbReference>
<dbReference type="OrthoDB" id="9805682at2"/>
<dbReference type="InterPro" id="IPR001992">
    <property type="entry name" value="T2SS_GspF/T4SS_PilC_CS"/>
</dbReference>
<dbReference type="Proteomes" id="UP000007721">
    <property type="component" value="Chromosome"/>
</dbReference>
<keyword evidence="8 10" id="KW-0472">Membrane</keyword>
<dbReference type="PRINTS" id="PR00812">
    <property type="entry name" value="BCTERIALGSPF"/>
</dbReference>
<feature type="transmembrane region" description="Helical" evidence="10">
    <location>
        <begin position="374"/>
        <end position="394"/>
    </location>
</feature>
<evidence type="ECO:0000256" key="7">
    <source>
        <dbReference type="ARBA" id="ARBA00022989"/>
    </source>
</evidence>
<dbReference type="HOGENOM" id="CLU_035032_2_1_7"/>
<dbReference type="EMBL" id="CP001390">
    <property type="protein sequence ID" value="ACM20992.1"/>
    <property type="molecule type" value="Genomic_DNA"/>
</dbReference>
<dbReference type="eggNOG" id="COG1459">
    <property type="taxonomic scope" value="Bacteria"/>
</dbReference>
<comment type="similarity">
    <text evidence="2 9">Belongs to the GSP F family.</text>
</comment>
<keyword evidence="3 9" id="KW-0813">Transport</keyword>
<evidence type="ECO:0000259" key="11">
    <source>
        <dbReference type="Pfam" id="PF00482"/>
    </source>
</evidence>
<dbReference type="Gene3D" id="1.20.81.30">
    <property type="entry name" value="Type II secretion system (T2SS), domain F"/>
    <property type="match status" value="2"/>
</dbReference>
<evidence type="ECO:0000256" key="2">
    <source>
        <dbReference type="ARBA" id="ARBA00005745"/>
    </source>
</evidence>
<dbReference type="Pfam" id="PF00482">
    <property type="entry name" value="T2SSF"/>
    <property type="match status" value="2"/>
</dbReference>
<evidence type="ECO:0000256" key="6">
    <source>
        <dbReference type="ARBA" id="ARBA00022692"/>
    </source>
</evidence>
<dbReference type="InterPro" id="IPR042094">
    <property type="entry name" value="T2SS_GspF_sf"/>
</dbReference>
<comment type="subcellular location">
    <subcellularLocation>
        <location evidence="1">Cell inner membrane</location>
        <topology evidence="1">Multi-pass membrane protein</topology>
    </subcellularLocation>
    <subcellularLocation>
        <location evidence="9">Cell membrane</location>
        <topology evidence="9">Multi-pass membrane protein</topology>
    </subcellularLocation>
</comment>
<protein>
    <submittedName>
        <fullName evidence="12">Type II secretion system inner membrane protein PulF</fullName>
    </submittedName>
</protein>
<keyword evidence="7 10" id="KW-1133">Transmembrane helix</keyword>
<evidence type="ECO:0000256" key="8">
    <source>
        <dbReference type="ARBA" id="ARBA00023136"/>
    </source>
</evidence>
<proteinExistence type="inferred from homology"/>
<dbReference type="KEGG" id="geo:Geob_2642"/>
<feature type="domain" description="Type II secretion system protein GspF" evidence="11">
    <location>
        <begin position="271"/>
        <end position="393"/>
    </location>
</feature>
<keyword evidence="13" id="KW-1185">Reference proteome</keyword>
<keyword evidence="4" id="KW-1003">Cell membrane</keyword>
<dbReference type="GO" id="GO:0005886">
    <property type="term" value="C:plasma membrane"/>
    <property type="evidence" value="ECO:0007669"/>
    <property type="project" value="UniProtKB-SubCell"/>
</dbReference>
<gene>
    <name evidence="12" type="primary">pulF</name>
    <name evidence="12" type="ordered locus">Geob_2642</name>
</gene>
<evidence type="ECO:0000256" key="10">
    <source>
        <dbReference type="SAM" id="Phobius"/>
    </source>
</evidence>
<dbReference type="STRING" id="316067.Geob_2642"/>
<reference evidence="12 13" key="1">
    <citation type="submission" date="2009-01" db="EMBL/GenBank/DDBJ databases">
        <title>Complete sequence of Geobacter sp. FRC-32.</title>
        <authorList>
            <consortium name="US DOE Joint Genome Institute"/>
            <person name="Lucas S."/>
            <person name="Copeland A."/>
            <person name="Lapidus A."/>
            <person name="Glavina del Rio T."/>
            <person name="Dalin E."/>
            <person name="Tice H."/>
            <person name="Bruce D."/>
            <person name="Goodwin L."/>
            <person name="Pitluck S."/>
            <person name="Saunders E."/>
            <person name="Brettin T."/>
            <person name="Detter J.C."/>
            <person name="Han C."/>
            <person name="Larimer F."/>
            <person name="Land M."/>
            <person name="Hauser L."/>
            <person name="Kyrpides N."/>
            <person name="Ovchinnikova G."/>
            <person name="Kostka J."/>
            <person name="Richardson P."/>
        </authorList>
    </citation>
    <scope>NUCLEOTIDE SEQUENCE [LARGE SCALE GENOMIC DNA]</scope>
    <source>
        <strain evidence="13">DSM 22248 / JCM 15807 / FRC-32</strain>
    </source>
</reference>
<evidence type="ECO:0000313" key="12">
    <source>
        <dbReference type="EMBL" id="ACM20992.1"/>
    </source>
</evidence>
<dbReference type="RefSeq" id="WP_012647721.1">
    <property type="nucleotide sequence ID" value="NC_011979.1"/>
</dbReference>
<keyword evidence="6 9" id="KW-0812">Transmembrane</keyword>
<dbReference type="FunFam" id="1.20.81.30:FF:000001">
    <property type="entry name" value="Type II secretion system protein F"/>
    <property type="match status" value="2"/>
</dbReference>
<name>B9M0Y9_GEODF</name>
<dbReference type="InterPro" id="IPR018076">
    <property type="entry name" value="T2SS_GspF_dom"/>
</dbReference>
<feature type="domain" description="Type II secretion system protein GspF" evidence="11">
    <location>
        <begin position="70"/>
        <end position="191"/>
    </location>
</feature>
<dbReference type="PANTHER" id="PTHR30012:SF7">
    <property type="entry name" value="PROTEIN TRANSPORT PROTEIN HOFC HOMOLOG"/>
    <property type="match status" value="1"/>
</dbReference>
<feature type="transmembrane region" description="Helical" evidence="10">
    <location>
        <begin position="164"/>
        <end position="190"/>
    </location>
</feature>
<evidence type="ECO:0000256" key="5">
    <source>
        <dbReference type="ARBA" id="ARBA00022519"/>
    </source>
</evidence>
<feature type="transmembrane region" description="Helical" evidence="10">
    <location>
        <begin position="256"/>
        <end position="276"/>
    </location>
</feature>
<organism evidence="12 13">
    <name type="scientific">Geotalea daltonii (strain DSM 22248 / JCM 15807 / FRC-32)</name>
    <name type="common">Geobacter daltonii</name>
    <dbReference type="NCBI Taxonomy" id="316067"/>
    <lineage>
        <taxon>Bacteria</taxon>
        <taxon>Pseudomonadati</taxon>
        <taxon>Thermodesulfobacteriota</taxon>
        <taxon>Desulfuromonadia</taxon>
        <taxon>Geobacterales</taxon>
        <taxon>Geobacteraceae</taxon>
        <taxon>Geotalea</taxon>
    </lineage>
</organism>
<evidence type="ECO:0000313" key="13">
    <source>
        <dbReference type="Proteomes" id="UP000007721"/>
    </source>
</evidence>
<evidence type="ECO:0000256" key="1">
    <source>
        <dbReference type="ARBA" id="ARBA00004429"/>
    </source>
</evidence>
<evidence type="ECO:0000256" key="3">
    <source>
        <dbReference type="ARBA" id="ARBA00022448"/>
    </source>
</evidence>